<gene>
    <name evidence="14" type="ORF">SD10_07200</name>
</gene>
<organism evidence="14 15">
    <name type="scientific">Spirosoma radiotolerans</name>
    <dbReference type="NCBI Taxonomy" id="1379870"/>
    <lineage>
        <taxon>Bacteria</taxon>
        <taxon>Pseudomonadati</taxon>
        <taxon>Bacteroidota</taxon>
        <taxon>Cytophagia</taxon>
        <taxon>Cytophagales</taxon>
        <taxon>Cytophagaceae</taxon>
        <taxon>Spirosoma</taxon>
    </lineage>
</organism>
<keyword evidence="15" id="KW-1185">Reference proteome</keyword>
<dbReference type="Pfam" id="PF07715">
    <property type="entry name" value="Plug"/>
    <property type="match status" value="1"/>
</dbReference>
<dbReference type="SUPFAM" id="SSF56935">
    <property type="entry name" value="Porins"/>
    <property type="match status" value="1"/>
</dbReference>
<feature type="region of interest" description="Disordered" evidence="10">
    <location>
        <begin position="1038"/>
        <end position="1057"/>
    </location>
</feature>
<dbReference type="Gene3D" id="2.60.40.1120">
    <property type="entry name" value="Carboxypeptidase-like, regulatory domain"/>
    <property type="match status" value="1"/>
</dbReference>
<dbReference type="InterPro" id="IPR023996">
    <property type="entry name" value="TonB-dep_OMP_SusC/RagA"/>
</dbReference>
<dbReference type="InterPro" id="IPR000531">
    <property type="entry name" value="Beta-barrel_TonB"/>
</dbReference>
<dbReference type="InterPro" id="IPR012910">
    <property type="entry name" value="Plug_dom"/>
</dbReference>
<comment type="subcellular location">
    <subcellularLocation>
        <location evidence="1 8">Cell outer membrane</location>
        <topology evidence="1 8">Multi-pass membrane protein</topology>
    </subcellularLocation>
</comment>
<evidence type="ECO:0000259" key="13">
    <source>
        <dbReference type="Pfam" id="PF07715"/>
    </source>
</evidence>
<keyword evidence="7 8" id="KW-0998">Cell outer membrane</keyword>
<sequence length="1084" mass="118945">MRKFLLTQLCLCLLAIPLFAQNRAITGKVTSSEDGSPLPGVTILIKGTSQGTTTNSDGTFQINADKGAVLQISFIGFATESVKLDNQTTVNLALKPDASQLQEIVVTAQGIRKNQREIGYAISKVATEDVTVGRSPQLAQALSGKVTGLAVYNVNNSVDPAVKIVLRGYRSLTGNNEALVVLDGMQTTSTILSTINPNDIESVSILKGGQAATLYGSSGINGAIIITTKRGAKGKLKVNYSNSTNFEQISFLPKIQDKYGSGSHYATAFGTAGYKTDYLARMADNWRSYENQQYGDAFDGSMRIQGRTAEDGSQLIIPYSAVKDGRRKAFNTGVSVNNQVNFQGGDETSSFYMSIENQSVNGIVPNDKSVRTGTRLSATKEYGKLTASFNAGYVQGVYNRTSSDFYNDVLNQPANLPLSDLRDWRNNPLANPNGFYNDYYNNPYFNADNNRLNYKDANINGNLSLTLKATNWLSVTNRLGVMNNSRTGKNTTGKFTYSDWAKTKSYIPAPFFRDGDGTGIYRAITDVPGSVNDYSGTENVINNEFQIQLSKDLGPLSNRLILGNSLYQRTTNNMAVGSSSIVVPDVYNVSNRQGILTGGQILTQERRLGYYADLTMNYKNYLILNGSFRFDQTSKFYKPNRAASFWSYPYYGVAASFIASDAFPSIKSEFMNYFKLRANYNKNANDNIPLYGLDLTYPNGTSFPYGSTVGLTVGNTLPDPNLKPETVYSSEIGAEFQLLNNRINIDVSAYTQSSKGQVITVRVPNSTGFQNLLINVGETKNWGYEAELKYLIARGGKFSWDASVRYSYNDNKVVDLYPGINEFQYGSGNGVSPLSYANLNVIKDSRFPILKTDGYQYAPDGSGRVLVNATTGYPIRNTSLLPRGGVLPRHIAGLGSKMEYGNFGFTFNFEYRGGNVMFSDLGRQMTFTGTGKWTEDRAPHIFPNSAYLGPDGTTVVPNTSVNVREAEYSLWVDNYRLISENFVTPAWFIKLRDINLSYRLPQGFLSKTKIFTGASIALYGRNLLTIVDKLNYYTDPEFSSVGNPSPGSQATTSPTTTSALGIGINTTGQTPPVRQYGVNINLTF</sequence>
<dbReference type="InterPro" id="IPR008969">
    <property type="entry name" value="CarboxyPept-like_regulatory"/>
</dbReference>
<evidence type="ECO:0000313" key="14">
    <source>
        <dbReference type="EMBL" id="AKD54726.1"/>
    </source>
</evidence>
<dbReference type="InterPro" id="IPR037066">
    <property type="entry name" value="Plug_dom_sf"/>
</dbReference>
<dbReference type="NCBIfam" id="TIGR04056">
    <property type="entry name" value="OMP_RagA_SusC"/>
    <property type="match status" value="1"/>
</dbReference>
<dbReference type="SUPFAM" id="SSF49464">
    <property type="entry name" value="Carboxypeptidase regulatory domain-like"/>
    <property type="match status" value="1"/>
</dbReference>
<dbReference type="Gene3D" id="2.170.130.10">
    <property type="entry name" value="TonB-dependent receptor, plug domain"/>
    <property type="match status" value="1"/>
</dbReference>
<keyword evidence="3 8" id="KW-1134">Transmembrane beta strand</keyword>
<reference evidence="14 15" key="1">
    <citation type="journal article" date="2014" name="Curr. Microbiol.">
        <title>Spirosoma radiotolerans sp. nov., a gamma-radiation-resistant bacterium isolated from gamma ray-irradiated soil.</title>
        <authorList>
            <person name="Lee J.J."/>
            <person name="Srinivasan S."/>
            <person name="Lim S."/>
            <person name="Joe M."/>
            <person name="Im S."/>
            <person name="Bae S.I."/>
            <person name="Park K.R."/>
            <person name="Han J.H."/>
            <person name="Park S.H."/>
            <person name="Joo B.M."/>
            <person name="Park S.J."/>
            <person name="Kim M.K."/>
        </authorList>
    </citation>
    <scope>NUCLEOTIDE SEQUENCE [LARGE SCALE GENOMIC DNA]</scope>
    <source>
        <strain evidence="14 15">DG5A</strain>
    </source>
</reference>
<evidence type="ECO:0000259" key="12">
    <source>
        <dbReference type="Pfam" id="PF00593"/>
    </source>
</evidence>
<keyword evidence="11" id="KW-0732">Signal</keyword>
<dbReference type="PROSITE" id="PS52016">
    <property type="entry name" value="TONB_DEPENDENT_REC_3"/>
    <property type="match status" value="1"/>
</dbReference>
<dbReference type="Gene3D" id="2.40.170.20">
    <property type="entry name" value="TonB-dependent receptor, beta-barrel domain"/>
    <property type="match status" value="1"/>
</dbReference>
<feature type="domain" description="TonB-dependent receptor-like beta-barrel" evidence="12">
    <location>
        <begin position="419"/>
        <end position="928"/>
    </location>
</feature>
<dbReference type="EMBL" id="CP010429">
    <property type="protein sequence ID" value="AKD54726.1"/>
    <property type="molecule type" value="Genomic_DNA"/>
</dbReference>
<dbReference type="OrthoDB" id="9768177at2"/>
<evidence type="ECO:0000256" key="4">
    <source>
        <dbReference type="ARBA" id="ARBA00022692"/>
    </source>
</evidence>
<evidence type="ECO:0000256" key="8">
    <source>
        <dbReference type="PROSITE-ProRule" id="PRU01360"/>
    </source>
</evidence>
<evidence type="ECO:0000313" key="15">
    <source>
        <dbReference type="Proteomes" id="UP000033054"/>
    </source>
</evidence>
<accession>A0A0E3V6P7</accession>
<evidence type="ECO:0000256" key="10">
    <source>
        <dbReference type="SAM" id="MobiDB-lite"/>
    </source>
</evidence>
<keyword evidence="5 9" id="KW-0798">TonB box</keyword>
<feature type="compositionally biased region" description="Low complexity" evidence="10">
    <location>
        <begin position="1044"/>
        <end position="1057"/>
    </location>
</feature>
<keyword evidence="14" id="KW-0675">Receptor</keyword>
<dbReference type="RefSeq" id="WP_046376329.1">
    <property type="nucleotide sequence ID" value="NZ_CP010429.1"/>
</dbReference>
<dbReference type="AlphaFoldDB" id="A0A0E3V6P7"/>
<evidence type="ECO:0000256" key="9">
    <source>
        <dbReference type="RuleBase" id="RU003357"/>
    </source>
</evidence>
<keyword evidence="4 8" id="KW-0812">Transmembrane</keyword>
<evidence type="ECO:0000256" key="5">
    <source>
        <dbReference type="ARBA" id="ARBA00023077"/>
    </source>
</evidence>
<dbReference type="Proteomes" id="UP000033054">
    <property type="component" value="Chromosome"/>
</dbReference>
<dbReference type="GO" id="GO:0009279">
    <property type="term" value="C:cell outer membrane"/>
    <property type="evidence" value="ECO:0007669"/>
    <property type="project" value="UniProtKB-SubCell"/>
</dbReference>
<dbReference type="InterPro" id="IPR039426">
    <property type="entry name" value="TonB-dep_rcpt-like"/>
</dbReference>
<keyword evidence="6 8" id="KW-0472">Membrane</keyword>
<proteinExistence type="inferred from homology"/>
<name>A0A0E3V6P7_9BACT</name>
<evidence type="ECO:0000256" key="7">
    <source>
        <dbReference type="ARBA" id="ARBA00023237"/>
    </source>
</evidence>
<dbReference type="STRING" id="1379870.SD10_07200"/>
<feature type="signal peptide" evidence="11">
    <location>
        <begin position="1"/>
        <end position="20"/>
    </location>
</feature>
<dbReference type="KEGG" id="srd:SD10_07200"/>
<dbReference type="Pfam" id="PF13715">
    <property type="entry name" value="CarbopepD_reg_2"/>
    <property type="match status" value="1"/>
</dbReference>
<feature type="chain" id="PRO_5002413792" evidence="11">
    <location>
        <begin position="21"/>
        <end position="1084"/>
    </location>
</feature>
<evidence type="ECO:0000256" key="2">
    <source>
        <dbReference type="ARBA" id="ARBA00022448"/>
    </source>
</evidence>
<keyword evidence="2 8" id="KW-0813">Transport</keyword>
<comment type="similarity">
    <text evidence="8 9">Belongs to the TonB-dependent receptor family.</text>
</comment>
<dbReference type="InterPro" id="IPR036942">
    <property type="entry name" value="Beta-barrel_TonB_sf"/>
</dbReference>
<protein>
    <submittedName>
        <fullName evidence="14">TonB-dependent receptor</fullName>
    </submittedName>
</protein>
<evidence type="ECO:0000256" key="11">
    <source>
        <dbReference type="SAM" id="SignalP"/>
    </source>
</evidence>
<evidence type="ECO:0000256" key="6">
    <source>
        <dbReference type="ARBA" id="ARBA00023136"/>
    </source>
</evidence>
<evidence type="ECO:0000256" key="3">
    <source>
        <dbReference type="ARBA" id="ARBA00022452"/>
    </source>
</evidence>
<evidence type="ECO:0000256" key="1">
    <source>
        <dbReference type="ARBA" id="ARBA00004571"/>
    </source>
</evidence>
<dbReference type="Pfam" id="PF00593">
    <property type="entry name" value="TonB_dep_Rec_b-barrel"/>
    <property type="match status" value="1"/>
</dbReference>
<dbReference type="HOGENOM" id="CLU_004317_2_1_10"/>
<dbReference type="PATRIC" id="fig|1379870.5.peg.1564"/>
<feature type="domain" description="TonB-dependent receptor plug" evidence="13">
    <location>
        <begin position="115"/>
        <end position="223"/>
    </location>
</feature>